<feature type="signal peptide" evidence="2">
    <location>
        <begin position="1"/>
        <end position="20"/>
    </location>
</feature>
<dbReference type="EMBL" id="JACRIW010000053">
    <property type="protein sequence ID" value="MBI5169434.1"/>
    <property type="molecule type" value="Genomic_DNA"/>
</dbReference>
<dbReference type="Gene3D" id="3.60.20.10">
    <property type="entry name" value="Glutamine Phosphoribosylpyrophosphate, subunit 1, domain 1"/>
    <property type="match status" value="1"/>
</dbReference>
<dbReference type="Proteomes" id="UP000696931">
    <property type="component" value="Unassembled WGS sequence"/>
</dbReference>
<dbReference type="PANTHER" id="PTHR39328">
    <property type="entry name" value="BLL2871 PROTEIN"/>
    <property type="match status" value="1"/>
</dbReference>
<gene>
    <name evidence="3" type="ORF">HZA61_08105</name>
</gene>
<feature type="chain" id="PRO_5037829057" evidence="2">
    <location>
        <begin position="21"/>
        <end position="343"/>
    </location>
</feature>
<evidence type="ECO:0000313" key="3">
    <source>
        <dbReference type="EMBL" id="MBI5169434.1"/>
    </source>
</evidence>
<dbReference type="AlphaFoldDB" id="A0A933SGD3"/>
<dbReference type="SUPFAM" id="SSF48452">
    <property type="entry name" value="TPR-like"/>
    <property type="match status" value="1"/>
</dbReference>
<feature type="repeat" description="TPR" evidence="1">
    <location>
        <begin position="237"/>
        <end position="270"/>
    </location>
</feature>
<dbReference type="InterPro" id="IPR019734">
    <property type="entry name" value="TPR_rpt"/>
</dbReference>
<dbReference type="PROSITE" id="PS50005">
    <property type="entry name" value="TPR"/>
    <property type="match status" value="1"/>
</dbReference>
<reference evidence="3" key="1">
    <citation type="submission" date="2020-07" db="EMBL/GenBank/DDBJ databases">
        <title>Huge and variable diversity of episymbiotic CPR bacteria and DPANN archaea in groundwater ecosystems.</title>
        <authorList>
            <person name="He C.Y."/>
            <person name="Keren R."/>
            <person name="Whittaker M."/>
            <person name="Farag I.F."/>
            <person name="Doudna J."/>
            <person name="Cate J.H.D."/>
            <person name="Banfield J.F."/>
        </authorList>
    </citation>
    <scope>NUCLEOTIDE SEQUENCE</scope>
    <source>
        <strain evidence="3">NC_groundwater_1813_Pr3_B-0.1um_71_17</strain>
    </source>
</reference>
<accession>A0A933SGD3</accession>
<dbReference type="Pfam" id="PF06267">
    <property type="entry name" value="DUF1028"/>
    <property type="match status" value="1"/>
</dbReference>
<keyword evidence="1" id="KW-0802">TPR repeat</keyword>
<proteinExistence type="predicted"/>
<dbReference type="SUPFAM" id="SSF56235">
    <property type="entry name" value="N-terminal nucleophile aminohydrolases (Ntn hydrolases)"/>
    <property type="match status" value="1"/>
</dbReference>
<sequence>MRRLVALVALSCALAAPAHAVVPEDGMPSPLAHTYSIVARDPVTGDFGVAVQSHYFSVGPTVPWAESGVGAVATQSLVLVDYGPLGLRLMREGFTAQQALDSLLRGDAGRDGRQVAMVDAKGNVAAWTGPKCIPDAGDAQGAGFSVQANLMASPTVWPAMKKAYEGATGDLAARMLAALDAAEAEGGDIRGRQSCAILVVKGAASDKPWNDVIVNLRVEDHPAPLVEMRRLLQLQRAYRIEDQGDTYTSEGRSAEAAAAYAEAMKLAPDVVELQFWSAVTMYTNKQEAQAREVFRRVFAREPRWVPLPRRLAKVGLFPNDEKAIADVESLAPKKKAKRAAPGK</sequence>
<evidence type="ECO:0000256" key="2">
    <source>
        <dbReference type="SAM" id="SignalP"/>
    </source>
</evidence>
<dbReference type="PANTHER" id="PTHR39328:SF1">
    <property type="entry name" value="BLL2871 PROTEIN"/>
    <property type="match status" value="1"/>
</dbReference>
<evidence type="ECO:0000256" key="1">
    <source>
        <dbReference type="PROSITE-ProRule" id="PRU00339"/>
    </source>
</evidence>
<dbReference type="Gene3D" id="1.25.40.10">
    <property type="entry name" value="Tetratricopeptide repeat domain"/>
    <property type="match status" value="1"/>
</dbReference>
<keyword evidence="2" id="KW-0732">Signal</keyword>
<dbReference type="InterPro" id="IPR011990">
    <property type="entry name" value="TPR-like_helical_dom_sf"/>
</dbReference>
<protein>
    <submittedName>
        <fullName evidence="3">DUF1028 domain-containing protein</fullName>
    </submittedName>
</protein>
<dbReference type="InterPro" id="IPR010430">
    <property type="entry name" value="DUF1028"/>
</dbReference>
<name>A0A933SGD3_UNCEI</name>
<comment type="caution">
    <text evidence="3">The sequence shown here is derived from an EMBL/GenBank/DDBJ whole genome shotgun (WGS) entry which is preliminary data.</text>
</comment>
<organism evidence="3 4">
    <name type="scientific">Eiseniibacteriota bacterium</name>
    <dbReference type="NCBI Taxonomy" id="2212470"/>
    <lineage>
        <taxon>Bacteria</taxon>
        <taxon>Candidatus Eiseniibacteriota</taxon>
    </lineage>
</organism>
<evidence type="ECO:0000313" key="4">
    <source>
        <dbReference type="Proteomes" id="UP000696931"/>
    </source>
</evidence>
<dbReference type="InterPro" id="IPR029055">
    <property type="entry name" value="Ntn_hydrolases_N"/>
</dbReference>